<evidence type="ECO:0000256" key="1">
    <source>
        <dbReference type="ARBA" id="ARBA00009477"/>
    </source>
</evidence>
<dbReference type="Pfam" id="PF25917">
    <property type="entry name" value="BSH_RND"/>
    <property type="match status" value="1"/>
</dbReference>
<evidence type="ECO:0000313" key="6">
    <source>
        <dbReference type="Proteomes" id="UP000199527"/>
    </source>
</evidence>
<evidence type="ECO:0000259" key="4">
    <source>
        <dbReference type="Pfam" id="PF25917"/>
    </source>
</evidence>
<comment type="similarity">
    <text evidence="1">Belongs to the membrane fusion protein (MFP) (TC 8.A.1) family.</text>
</comment>
<evidence type="ECO:0000313" key="5">
    <source>
        <dbReference type="EMBL" id="SDJ35971.1"/>
    </source>
</evidence>
<dbReference type="Proteomes" id="UP000199527">
    <property type="component" value="Unassembled WGS sequence"/>
</dbReference>
<dbReference type="PANTHER" id="PTHR30469:SF12">
    <property type="entry name" value="MULTIDRUG RESISTANCE PROTEIN MDTA"/>
    <property type="match status" value="1"/>
</dbReference>
<organism evidence="5 6">
    <name type="scientific">Ferrimonas sediminum</name>
    <dbReference type="NCBI Taxonomy" id="718193"/>
    <lineage>
        <taxon>Bacteria</taxon>
        <taxon>Pseudomonadati</taxon>
        <taxon>Pseudomonadota</taxon>
        <taxon>Gammaproteobacteria</taxon>
        <taxon>Alteromonadales</taxon>
        <taxon>Ferrimonadaceae</taxon>
        <taxon>Ferrimonas</taxon>
    </lineage>
</organism>
<dbReference type="AlphaFoldDB" id="A0A1G8T3K3"/>
<proteinExistence type="inferred from homology"/>
<feature type="compositionally biased region" description="Polar residues" evidence="3">
    <location>
        <begin position="384"/>
        <end position="398"/>
    </location>
</feature>
<keyword evidence="2" id="KW-0175">Coiled coil</keyword>
<dbReference type="OrthoDB" id="5730196at2"/>
<dbReference type="RefSeq" id="WP_090365175.1">
    <property type="nucleotide sequence ID" value="NZ_FNEM01000007.1"/>
</dbReference>
<dbReference type="EMBL" id="FNEM01000007">
    <property type="protein sequence ID" value="SDJ35971.1"/>
    <property type="molecule type" value="Genomic_DNA"/>
</dbReference>
<dbReference type="Gene3D" id="1.10.287.470">
    <property type="entry name" value="Helix hairpin bin"/>
    <property type="match status" value="1"/>
</dbReference>
<feature type="coiled-coil region" evidence="2">
    <location>
        <begin position="157"/>
        <end position="184"/>
    </location>
</feature>
<dbReference type="Gene3D" id="2.40.30.170">
    <property type="match status" value="1"/>
</dbReference>
<accession>A0A1G8T3K3</accession>
<dbReference type="NCBIfam" id="TIGR01730">
    <property type="entry name" value="RND_mfp"/>
    <property type="match status" value="1"/>
</dbReference>
<evidence type="ECO:0000256" key="3">
    <source>
        <dbReference type="SAM" id="MobiDB-lite"/>
    </source>
</evidence>
<dbReference type="InterPro" id="IPR058625">
    <property type="entry name" value="MdtA-like_BSH"/>
</dbReference>
<dbReference type="SUPFAM" id="SSF111369">
    <property type="entry name" value="HlyD-like secretion proteins"/>
    <property type="match status" value="1"/>
</dbReference>
<keyword evidence="6" id="KW-1185">Reference proteome</keyword>
<dbReference type="PANTHER" id="PTHR30469">
    <property type="entry name" value="MULTIDRUG RESISTANCE PROTEIN MDTA"/>
    <property type="match status" value="1"/>
</dbReference>
<dbReference type="GO" id="GO:1990281">
    <property type="term" value="C:efflux pump complex"/>
    <property type="evidence" value="ECO:0007669"/>
    <property type="project" value="TreeGrafter"/>
</dbReference>
<dbReference type="GO" id="GO:0015562">
    <property type="term" value="F:efflux transmembrane transporter activity"/>
    <property type="evidence" value="ECO:0007669"/>
    <property type="project" value="TreeGrafter"/>
</dbReference>
<dbReference type="Gene3D" id="2.40.50.100">
    <property type="match status" value="1"/>
</dbReference>
<feature type="region of interest" description="Disordered" evidence="3">
    <location>
        <begin position="378"/>
        <end position="398"/>
    </location>
</feature>
<dbReference type="Gene3D" id="2.40.420.20">
    <property type="match status" value="1"/>
</dbReference>
<feature type="domain" description="Multidrug resistance protein MdtA-like barrel-sandwich hybrid" evidence="4">
    <location>
        <begin position="71"/>
        <end position="205"/>
    </location>
</feature>
<dbReference type="InterPro" id="IPR006143">
    <property type="entry name" value="RND_pump_MFP"/>
</dbReference>
<protein>
    <submittedName>
        <fullName evidence="5">RND family efflux transporter, MFP subunit</fullName>
    </submittedName>
</protein>
<evidence type="ECO:0000256" key="2">
    <source>
        <dbReference type="SAM" id="Coils"/>
    </source>
</evidence>
<gene>
    <name evidence="5" type="ORF">SAMN04488540_10795</name>
</gene>
<reference evidence="6" key="1">
    <citation type="submission" date="2016-10" db="EMBL/GenBank/DDBJ databases">
        <authorList>
            <person name="Varghese N."/>
            <person name="Submissions S."/>
        </authorList>
    </citation>
    <scope>NUCLEOTIDE SEQUENCE [LARGE SCALE GENOMIC DNA]</scope>
    <source>
        <strain evidence="6">DSM 23317</strain>
    </source>
</reference>
<sequence length="398" mass="43655">MSVWIRRLLPIFIILAALIGGLAVIFATKTQPEVKEQDKVLPIIEVSEIRSDNITLKMKSYGVVQPRHQTQLVAEVSGRVVELDPSFIAGGEVRQGQILARIEPADYQADLMQAQANLAQAKAVLEEEIARGKVAEQEWKGVTAGIPPELGLRKPQLAQEQAKLRSAEAALARAQRNLERTVIRAPLDGLIKSRKVDLGQYVSLGVMMGEVLGTDVAEVRLPLAADQLQFINNPDNPNSPVTLTQASATGPVQWQAHLVRSEQVIDEQSRMIYLVAELHDPYNKEGQLASGPLKFGSFVNAEIEGRTLNNIVRLPRHSVRNGAVMVIGDDNRLERRQVDVVHTDLNSVYIRDSLKKGERISLTALNSFEDGSEVKILGEPEPATNVSDSLSAEANANE</sequence>
<name>A0A1G8T3K3_9GAMM</name>